<dbReference type="InterPro" id="IPR036206">
    <property type="entry name" value="ThiamineP_synth_sf"/>
</dbReference>
<dbReference type="EMBL" id="CP039396">
    <property type="protein sequence ID" value="QCD42681.1"/>
    <property type="molecule type" value="Genomic_DNA"/>
</dbReference>
<dbReference type="PANTHER" id="PTHR20857">
    <property type="entry name" value="THIAMINE-PHOSPHATE PYROPHOSPHORYLASE"/>
    <property type="match status" value="1"/>
</dbReference>
<accession>A0A4P7W3Z2</accession>
<evidence type="ECO:0000256" key="2">
    <source>
        <dbReference type="ARBA" id="ARBA00022679"/>
    </source>
</evidence>
<comment type="function">
    <text evidence="9">Condenses 4-methyl-5-(beta-hydroxyethyl)thiazole monophosphate (THZ-P) and 2-methyl-4-amino-5-hydroxymethyl pyrimidine pyrophosphate (HMP-PP) to form thiamine monophosphate (TMP).</text>
</comment>
<dbReference type="KEGG" id="ddb:E7747_10570"/>
<dbReference type="Pfam" id="PF02581">
    <property type="entry name" value="TMP-TENI"/>
    <property type="match status" value="1"/>
</dbReference>
<feature type="binding site" evidence="9">
    <location>
        <position position="101"/>
    </location>
    <ligand>
        <name>4-amino-2-methyl-5-(diphosphooxymethyl)pyrimidine</name>
        <dbReference type="ChEBI" id="CHEBI:57841"/>
    </ligand>
</feature>
<keyword evidence="5 9" id="KW-0784">Thiamine biosynthesis</keyword>
<evidence type="ECO:0000256" key="11">
    <source>
        <dbReference type="RuleBase" id="RU004253"/>
    </source>
</evidence>
<feature type="binding site" evidence="9">
    <location>
        <position position="163"/>
    </location>
    <ligand>
        <name>2-[(2R,5Z)-2-carboxy-4-methylthiazol-5(2H)-ylidene]ethyl phosphate</name>
        <dbReference type="ChEBI" id="CHEBI:62899"/>
    </ligand>
</feature>
<dbReference type="Gene3D" id="3.20.20.70">
    <property type="entry name" value="Aldolase class I"/>
    <property type="match status" value="1"/>
</dbReference>
<evidence type="ECO:0000256" key="1">
    <source>
        <dbReference type="ARBA" id="ARBA00005165"/>
    </source>
</evidence>
<comment type="catalytic activity">
    <reaction evidence="6 9 10">
        <text>4-methyl-5-(2-phosphooxyethyl)-thiazole + 4-amino-2-methyl-5-(diphosphooxymethyl)pyrimidine + H(+) = thiamine phosphate + diphosphate</text>
        <dbReference type="Rhea" id="RHEA:22328"/>
        <dbReference type="ChEBI" id="CHEBI:15378"/>
        <dbReference type="ChEBI" id="CHEBI:33019"/>
        <dbReference type="ChEBI" id="CHEBI:37575"/>
        <dbReference type="ChEBI" id="CHEBI:57841"/>
        <dbReference type="ChEBI" id="CHEBI:58296"/>
        <dbReference type="EC" id="2.5.1.3"/>
    </reaction>
</comment>
<protein>
    <recommendedName>
        <fullName evidence="9">Thiamine-phosphate synthase</fullName>
        <shortName evidence="9">TP synthase</shortName>
        <shortName evidence="9">TPS</shortName>
        <ecNumber evidence="9">2.5.1.3</ecNumber>
    </recommendedName>
    <alternativeName>
        <fullName evidence="9">Thiamine-phosphate pyrophosphorylase</fullName>
        <shortName evidence="9">TMP pyrophosphorylase</shortName>
        <shortName evidence="9">TMP-PPase</shortName>
    </alternativeName>
</protein>
<comment type="catalytic activity">
    <reaction evidence="7 9 10">
        <text>2-(2-carboxy-4-methylthiazol-5-yl)ethyl phosphate + 4-amino-2-methyl-5-(diphosphooxymethyl)pyrimidine + 2 H(+) = thiamine phosphate + CO2 + diphosphate</text>
        <dbReference type="Rhea" id="RHEA:47848"/>
        <dbReference type="ChEBI" id="CHEBI:15378"/>
        <dbReference type="ChEBI" id="CHEBI:16526"/>
        <dbReference type="ChEBI" id="CHEBI:33019"/>
        <dbReference type="ChEBI" id="CHEBI:37575"/>
        <dbReference type="ChEBI" id="CHEBI:57841"/>
        <dbReference type="ChEBI" id="CHEBI:62890"/>
        <dbReference type="EC" id="2.5.1.3"/>
    </reaction>
</comment>
<dbReference type="GO" id="GO:0005737">
    <property type="term" value="C:cytoplasm"/>
    <property type="evidence" value="ECO:0007669"/>
    <property type="project" value="TreeGrafter"/>
</dbReference>
<dbReference type="GO" id="GO:0004789">
    <property type="term" value="F:thiamine-phosphate diphosphorylase activity"/>
    <property type="evidence" value="ECO:0007669"/>
    <property type="project" value="UniProtKB-UniRule"/>
</dbReference>
<proteinExistence type="inferred from homology"/>
<comment type="catalytic activity">
    <reaction evidence="8 9 10">
        <text>2-[(2R,5Z)-2-carboxy-4-methylthiazol-5(2H)-ylidene]ethyl phosphate + 4-amino-2-methyl-5-(diphosphooxymethyl)pyrimidine + 2 H(+) = thiamine phosphate + CO2 + diphosphate</text>
        <dbReference type="Rhea" id="RHEA:47844"/>
        <dbReference type="ChEBI" id="CHEBI:15378"/>
        <dbReference type="ChEBI" id="CHEBI:16526"/>
        <dbReference type="ChEBI" id="CHEBI:33019"/>
        <dbReference type="ChEBI" id="CHEBI:37575"/>
        <dbReference type="ChEBI" id="CHEBI:57841"/>
        <dbReference type="ChEBI" id="CHEBI:62899"/>
        <dbReference type="EC" id="2.5.1.3"/>
    </reaction>
</comment>
<name>A0A4P7W3Z2_9BACT</name>
<dbReference type="NCBIfam" id="TIGR00693">
    <property type="entry name" value="thiE"/>
    <property type="match status" value="1"/>
</dbReference>
<comment type="caution">
    <text evidence="9">Lacks conserved residue(s) required for the propagation of feature annotation.</text>
</comment>
<comment type="similarity">
    <text evidence="9 10">Belongs to the thiamine-phosphate synthase family.</text>
</comment>
<feature type="binding site" evidence="9">
    <location>
        <position position="63"/>
    </location>
    <ligand>
        <name>Mg(2+)</name>
        <dbReference type="ChEBI" id="CHEBI:18420"/>
    </ligand>
</feature>
<keyword evidence="4 9" id="KW-0460">Magnesium</keyword>
<dbReference type="InterPro" id="IPR022998">
    <property type="entry name" value="ThiamineP_synth_TenI"/>
</dbReference>
<keyword evidence="2 9" id="KW-0808">Transferase</keyword>
<evidence type="ECO:0000256" key="3">
    <source>
        <dbReference type="ARBA" id="ARBA00022723"/>
    </source>
</evidence>
<dbReference type="GO" id="GO:0009228">
    <property type="term" value="P:thiamine biosynthetic process"/>
    <property type="evidence" value="ECO:0007669"/>
    <property type="project" value="UniProtKB-KW"/>
</dbReference>
<dbReference type="RefSeq" id="WP_136415846.1">
    <property type="nucleotide sequence ID" value="NZ_CP039396.1"/>
</dbReference>
<reference evidence="14" key="1">
    <citation type="submission" date="2019-02" db="EMBL/GenBank/DDBJ databases">
        <title>Isolation and identification of novel species under the genus Muribaculum.</title>
        <authorList>
            <person name="Miyake S."/>
            <person name="Ding Y."/>
            <person name="Low A."/>
            <person name="Soh M."/>
            <person name="Seedorf H."/>
        </authorList>
    </citation>
    <scope>NUCLEOTIDE SEQUENCE [LARGE SCALE GENOMIC DNA]</scope>
    <source>
        <strain evidence="14">H5</strain>
    </source>
</reference>
<feature type="binding site" evidence="9">
    <location>
        <position position="82"/>
    </location>
    <ligand>
        <name>Mg(2+)</name>
        <dbReference type="ChEBI" id="CHEBI:18420"/>
    </ligand>
</feature>
<dbReference type="HAMAP" id="MF_00097">
    <property type="entry name" value="TMP_synthase"/>
    <property type="match status" value="1"/>
</dbReference>
<dbReference type="InterPro" id="IPR013785">
    <property type="entry name" value="Aldolase_TIM"/>
</dbReference>
<dbReference type="GO" id="GO:0009229">
    <property type="term" value="P:thiamine diphosphate biosynthetic process"/>
    <property type="evidence" value="ECO:0007669"/>
    <property type="project" value="UniProtKB-UniRule"/>
</dbReference>
<dbReference type="UniPathway" id="UPA00060">
    <property type="reaction ID" value="UER00141"/>
</dbReference>
<dbReference type="GO" id="GO:0000287">
    <property type="term" value="F:magnesium ion binding"/>
    <property type="evidence" value="ECO:0007669"/>
    <property type="project" value="UniProtKB-UniRule"/>
</dbReference>
<evidence type="ECO:0000256" key="4">
    <source>
        <dbReference type="ARBA" id="ARBA00022842"/>
    </source>
</evidence>
<dbReference type="NCBIfam" id="NF000736">
    <property type="entry name" value="PRK00043.2-3"/>
    <property type="match status" value="1"/>
</dbReference>
<feature type="binding site" evidence="9">
    <location>
        <position position="130"/>
    </location>
    <ligand>
        <name>4-amino-2-methyl-5-(diphosphooxymethyl)pyrimidine</name>
        <dbReference type="ChEBI" id="CHEBI:57841"/>
    </ligand>
</feature>
<evidence type="ECO:0000313" key="14">
    <source>
        <dbReference type="Proteomes" id="UP000297149"/>
    </source>
</evidence>
<dbReference type="Proteomes" id="UP000297149">
    <property type="component" value="Chromosome"/>
</dbReference>
<evidence type="ECO:0000256" key="5">
    <source>
        <dbReference type="ARBA" id="ARBA00022977"/>
    </source>
</evidence>
<keyword evidence="3 9" id="KW-0479">Metal-binding</keyword>
<evidence type="ECO:0000256" key="8">
    <source>
        <dbReference type="ARBA" id="ARBA00047883"/>
    </source>
</evidence>
<keyword evidence="14" id="KW-1185">Reference proteome</keyword>
<evidence type="ECO:0000313" key="13">
    <source>
        <dbReference type="EMBL" id="QCD42681.1"/>
    </source>
</evidence>
<dbReference type="SUPFAM" id="SSF51391">
    <property type="entry name" value="Thiamin phosphate synthase"/>
    <property type="match status" value="1"/>
</dbReference>
<evidence type="ECO:0000256" key="10">
    <source>
        <dbReference type="RuleBase" id="RU003826"/>
    </source>
</evidence>
<dbReference type="EC" id="2.5.1.3" evidence="9"/>
<feature type="binding site" evidence="9">
    <location>
        <begin position="127"/>
        <end position="129"/>
    </location>
    <ligand>
        <name>2-[(2R,5Z)-2-carboxy-4-methylthiazol-5(2H)-ylidene]ethyl phosphate</name>
        <dbReference type="ChEBI" id="CHEBI:62899"/>
    </ligand>
</feature>
<evidence type="ECO:0000256" key="7">
    <source>
        <dbReference type="ARBA" id="ARBA00047851"/>
    </source>
</evidence>
<feature type="binding site" evidence="9">
    <location>
        <begin position="30"/>
        <end position="34"/>
    </location>
    <ligand>
        <name>4-amino-2-methyl-5-(diphosphooxymethyl)pyrimidine</name>
        <dbReference type="ChEBI" id="CHEBI:57841"/>
    </ligand>
</feature>
<sequence>MLQFITHPSDKYSIAEEVQMALEGGCKWIQLRLKDASDEEFRQTALEIIPLCQESEAFLVFDDRVELAMEMSVHGVHLGKNDMNPLLARETMGAETIIGCTANTAADIKGFKGWDVDYVGLGPFRYTTTKEKLSPVIGLDGYAAIVNEVRAEDILLPIVAIGGITIDDIDAIMQTGVNGIAMSGAIINSPDPVAYTRQALEKIHEAAEKYRKR</sequence>
<dbReference type="CDD" id="cd00564">
    <property type="entry name" value="TMP_TenI"/>
    <property type="match status" value="1"/>
</dbReference>
<dbReference type="InterPro" id="IPR034291">
    <property type="entry name" value="TMP_synthase"/>
</dbReference>
<feature type="domain" description="Thiamine phosphate synthase/TenI" evidence="12">
    <location>
        <begin position="2"/>
        <end position="186"/>
    </location>
</feature>
<evidence type="ECO:0000256" key="9">
    <source>
        <dbReference type="HAMAP-Rule" id="MF_00097"/>
    </source>
</evidence>
<dbReference type="PANTHER" id="PTHR20857:SF15">
    <property type="entry name" value="THIAMINE-PHOSPHATE SYNTHASE"/>
    <property type="match status" value="1"/>
</dbReference>
<feature type="binding site" evidence="9">
    <location>
        <position position="62"/>
    </location>
    <ligand>
        <name>4-amino-2-methyl-5-(diphosphooxymethyl)pyrimidine</name>
        <dbReference type="ChEBI" id="CHEBI:57841"/>
    </ligand>
</feature>
<comment type="pathway">
    <text evidence="1 9 11">Cofactor biosynthesis; thiamine diphosphate biosynthesis; thiamine phosphate from 4-amino-2-methyl-5-diphosphomethylpyrimidine and 4-methyl-5-(2-phosphoethyl)-thiazole: step 1/1.</text>
</comment>
<dbReference type="AlphaFoldDB" id="A0A4P7W3Z2"/>
<comment type="cofactor">
    <cofactor evidence="9">
        <name>Mg(2+)</name>
        <dbReference type="ChEBI" id="CHEBI:18420"/>
    </cofactor>
    <text evidence="9">Binds 1 Mg(2+) ion per subunit.</text>
</comment>
<gene>
    <name evidence="9" type="primary">thiE</name>
    <name evidence="13" type="ORF">E7747_10570</name>
</gene>
<organism evidence="13 14">
    <name type="scientific">Duncaniella dubosii</name>
    <dbReference type="NCBI Taxonomy" id="2518971"/>
    <lineage>
        <taxon>Bacteria</taxon>
        <taxon>Pseudomonadati</taxon>
        <taxon>Bacteroidota</taxon>
        <taxon>Bacteroidia</taxon>
        <taxon>Bacteroidales</taxon>
        <taxon>Muribaculaceae</taxon>
        <taxon>Duncaniella</taxon>
    </lineage>
</organism>
<evidence type="ECO:0000259" key="12">
    <source>
        <dbReference type="Pfam" id="PF02581"/>
    </source>
</evidence>
<evidence type="ECO:0000256" key="6">
    <source>
        <dbReference type="ARBA" id="ARBA00047334"/>
    </source>
</evidence>